<evidence type="ECO:0000313" key="1">
    <source>
        <dbReference type="EMBL" id="KKN19999.1"/>
    </source>
</evidence>
<name>A0A0F9NQ13_9ZZZZ</name>
<dbReference type="AlphaFoldDB" id="A0A0F9NQ13"/>
<accession>A0A0F9NQ13</accession>
<sequence>MKKTWTVKGDWKPDARNRLGVLLLQQEQEARKAQRKTRHAKPSSFAGVLHTYRTKKEAEEGLQKYRAGQMGHTATMMENFRIVQVD</sequence>
<dbReference type="EMBL" id="LAZR01003283">
    <property type="protein sequence ID" value="KKN19999.1"/>
    <property type="molecule type" value="Genomic_DNA"/>
</dbReference>
<proteinExistence type="predicted"/>
<gene>
    <name evidence="1" type="ORF">LCGC14_0940170</name>
</gene>
<comment type="caution">
    <text evidence="1">The sequence shown here is derived from an EMBL/GenBank/DDBJ whole genome shotgun (WGS) entry which is preliminary data.</text>
</comment>
<organism evidence="1">
    <name type="scientific">marine sediment metagenome</name>
    <dbReference type="NCBI Taxonomy" id="412755"/>
    <lineage>
        <taxon>unclassified sequences</taxon>
        <taxon>metagenomes</taxon>
        <taxon>ecological metagenomes</taxon>
    </lineage>
</organism>
<protein>
    <submittedName>
        <fullName evidence="1">Uncharacterized protein</fullName>
    </submittedName>
</protein>
<reference evidence="1" key="1">
    <citation type="journal article" date="2015" name="Nature">
        <title>Complex archaea that bridge the gap between prokaryotes and eukaryotes.</title>
        <authorList>
            <person name="Spang A."/>
            <person name="Saw J.H."/>
            <person name="Jorgensen S.L."/>
            <person name="Zaremba-Niedzwiedzka K."/>
            <person name="Martijn J."/>
            <person name="Lind A.E."/>
            <person name="van Eijk R."/>
            <person name="Schleper C."/>
            <person name="Guy L."/>
            <person name="Ettema T.J."/>
        </authorList>
    </citation>
    <scope>NUCLEOTIDE SEQUENCE</scope>
</reference>